<evidence type="ECO:0000259" key="7">
    <source>
        <dbReference type="PROSITE" id="PS50089"/>
    </source>
</evidence>
<dbReference type="Gene3D" id="3.30.40.10">
    <property type="entry name" value="Zinc/RING finger domain, C3HC4 (zinc finger)"/>
    <property type="match status" value="1"/>
</dbReference>
<comment type="caution">
    <text evidence="8">The sequence shown here is derived from an EMBL/GenBank/DDBJ whole genome shotgun (WGS) entry which is preliminary data.</text>
</comment>
<dbReference type="Pfam" id="PF13639">
    <property type="entry name" value="zf-RING_2"/>
    <property type="match status" value="1"/>
</dbReference>
<dbReference type="OrthoDB" id="654191at2759"/>
<evidence type="ECO:0000256" key="1">
    <source>
        <dbReference type="ARBA" id="ARBA00022723"/>
    </source>
</evidence>
<dbReference type="GO" id="GO:0008270">
    <property type="term" value="F:zinc ion binding"/>
    <property type="evidence" value="ECO:0007669"/>
    <property type="project" value="UniProtKB-KW"/>
</dbReference>
<protein>
    <recommendedName>
        <fullName evidence="7">RING-type domain-containing protein</fullName>
    </recommendedName>
</protein>
<dbReference type="AlphaFoldDB" id="A0A9N8EU20"/>
<dbReference type="SMART" id="SM00184">
    <property type="entry name" value="RING"/>
    <property type="match status" value="1"/>
</dbReference>
<dbReference type="PROSITE" id="PS00518">
    <property type="entry name" value="ZF_RING_1"/>
    <property type="match status" value="1"/>
</dbReference>
<name>A0A9N8EU20_9STRA</name>
<evidence type="ECO:0000256" key="2">
    <source>
        <dbReference type="ARBA" id="ARBA00022771"/>
    </source>
</evidence>
<keyword evidence="2 5" id="KW-0863">Zinc-finger</keyword>
<feature type="compositionally biased region" description="Basic residues" evidence="6">
    <location>
        <begin position="275"/>
        <end position="286"/>
    </location>
</feature>
<dbReference type="PROSITE" id="PS50089">
    <property type="entry name" value="ZF_RING_2"/>
    <property type="match status" value="1"/>
</dbReference>
<dbReference type="EMBL" id="CAICTM010001569">
    <property type="protein sequence ID" value="CAB9524705.1"/>
    <property type="molecule type" value="Genomic_DNA"/>
</dbReference>
<feature type="region of interest" description="Disordered" evidence="6">
    <location>
        <begin position="241"/>
        <end position="298"/>
    </location>
</feature>
<gene>
    <name evidence="8" type="ORF">SEMRO_1571_G283320.1</name>
</gene>
<evidence type="ECO:0000313" key="9">
    <source>
        <dbReference type="Proteomes" id="UP001153069"/>
    </source>
</evidence>
<dbReference type="Pfam" id="PF01485">
    <property type="entry name" value="IBR"/>
    <property type="match status" value="1"/>
</dbReference>
<feature type="domain" description="RING-type" evidence="7">
    <location>
        <begin position="5"/>
        <end position="56"/>
    </location>
</feature>
<dbReference type="InterPro" id="IPR002867">
    <property type="entry name" value="IBR_dom"/>
</dbReference>
<organism evidence="8 9">
    <name type="scientific">Seminavis robusta</name>
    <dbReference type="NCBI Taxonomy" id="568900"/>
    <lineage>
        <taxon>Eukaryota</taxon>
        <taxon>Sar</taxon>
        <taxon>Stramenopiles</taxon>
        <taxon>Ochrophyta</taxon>
        <taxon>Bacillariophyta</taxon>
        <taxon>Bacillariophyceae</taxon>
        <taxon>Bacillariophycidae</taxon>
        <taxon>Naviculales</taxon>
        <taxon>Naviculaceae</taxon>
        <taxon>Seminavis</taxon>
    </lineage>
</organism>
<feature type="compositionally biased region" description="Basic and acidic residues" evidence="6">
    <location>
        <begin position="249"/>
        <end position="259"/>
    </location>
</feature>
<proteinExistence type="predicted"/>
<keyword evidence="1" id="KW-0479">Metal-binding</keyword>
<keyword evidence="3" id="KW-0833">Ubl conjugation pathway</keyword>
<keyword evidence="9" id="KW-1185">Reference proteome</keyword>
<keyword evidence="4" id="KW-0862">Zinc</keyword>
<evidence type="ECO:0000256" key="5">
    <source>
        <dbReference type="PROSITE-ProRule" id="PRU00175"/>
    </source>
</evidence>
<dbReference type="SUPFAM" id="SSF57850">
    <property type="entry name" value="RING/U-box"/>
    <property type="match status" value="2"/>
</dbReference>
<evidence type="ECO:0000256" key="4">
    <source>
        <dbReference type="ARBA" id="ARBA00022833"/>
    </source>
</evidence>
<dbReference type="InterPro" id="IPR013083">
    <property type="entry name" value="Znf_RING/FYVE/PHD"/>
</dbReference>
<evidence type="ECO:0000313" key="8">
    <source>
        <dbReference type="EMBL" id="CAB9524705.1"/>
    </source>
</evidence>
<reference evidence="8" key="1">
    <citation type="submission" date="2020-06" db="EMBL/GenBank/DDBJ databases">
        <authorList>
            <consortium name="Plant Systems Biology data submission"/>
        </authorList>
    </citation>
    <scope>NUCLEOTIDE SEQUENCE</scope>
    <source>
        <strain evidence="8">D6</strain>
    </source>
</reference>
<dbReference type="InterPro" id="IPR001841">
    <property type="entry name" value="Znf_RING"/>
</dbReference>
<evidence type="ECO:0000256" key="3">
    <source>
        <dbReference type="ARBA" id="ARBA00022786"/>
    </source>
</evidence>
<dbReference type="Proteomes" id="UP001153069">
    <property type="component" value="Unassembled WGS sequence"/>
</dbReference>
<evidence type="ECO:0000256" key="6">
    <source>
        <dbReference type="SAM" id="MobiDB-lite"/>
    </source>
</evidence>
<dbReference type="InterPro" id="IPR017907">
    <property type="entry name" value="Znf_RING_CS"/>
</dbReference>
<dbReference type="CDD" id="cd20336">
    <property type="entry name" value="Rcat_RBR"/>
    <property type="match status" value="1"/>
</dbReference>
<sequence length="298" mass="33843">MPTACPICLQESKDDEVASLKATWCSHSFCKPCLTGWVQHCESKTPQVYPGCPTCRLPIDTWDIVQLLGRPFQERQPMEAATGQEDIQEDPDEELDGWFTVPRHEPNEEPDEFFQTWLEENGAVKCPTRQCGIWIIKPEGCDRVYCTWCKRRFCFVCAQQGGVPCAGHYDDEYPPNQCWYCGAYGYKYDTYYRKRNGTYYPYCPCQSPGFYETTELIESITDGLKSSHGGKKRLLWKGNSRTGKCTKTRRGDISVKRSDLASSSKTRTQSEGDKRKKRSTGKKANRAGKAQGIALTAP</sequence>
<accession>A0A9N8EU20</accession>